<proteinExistence type="predicted"/>
<dbReference type="InterPro" id="IPR006674">
    <property type="entry name" value="HD_domain"/>
</dbReference>
<dbReference type="Gene3D" id="1.10.3210.10">
    <property type="entry name" value="Hypothetical protein af1432"/>
    <property type="match status" value="1"/>
</dbReference>
<feature type="region of interest" description="Disordered" evidence="1">
    <location>
        <begin position="251"/>
        <end position="332"/>
    </location>
</feature>
<dbReference type="EMBL" id="NAAD01000006">
    <property type="protein sequence ID" value="ORJ61307.1"/>
    <property type="molecule type" value="Genomic_DNA"/>
</dbReference>
<gene>
    <name evidence="3" type="ORF">B5V00_06660</name>
</gene>
<evidence type="ECO:0000256" key="1">
    <source>
        <dbReference type="SAM" id="MobiDB-lite"/>
    </source>
</evidence>
<feature type="compositionally biased region" description="Basic and acidic residues" evidence="1">
    <location>
        <begin position="289"/>
        <end position="302"/>
    </location>
</feature>
<protein>
    <recommendedName>
        <fullName evidence="2">HD domain-containing protein</fullName>
    </recommendedName>
</protein>
<evidence type="ECO:0000313" key="3">
    <source>
        <dbReference type="EMBL" id="ORJ61307.1"/>
    </source>
</evidence>
<dbReference type="Proteomes" id="UP000193136">
    <property type="component" value="Unassembled WGS sequence"/>
</dbReference>
<name>A0A1X0Y856_9BACT</name>
<organism evidence="3 4">
    <name type="scientific">Geothermobacter hydrogeniphilus</name>
    <dbReference type="NCBI Taxonomy" id="1969733"/>
    <lineage>
        <taxon>Bacteria</taxon>
        <taxon>Pseudomonadati</taxon>
        <taxon>Thermodesulfobacteriota</taxon>
        <taxon>Desulfuromonadia</taxon>
        <taxon>Desulfuromonadales</taxon>
        <taxon>Geothermobacteraceae</taxon>
        <taxon>Geothermobacter</taxon>
    </lineage>
</organism>
<dbReference type="SUPFAM" id="SSF109604">
    <property type="entry name" value="HD-domain/PDEase-like"/>
    <property type="match status" value="1"/>
</dbReference>
<keyword evidence="4" id="KW-1185">Reference proteome</keyword>
<evidence type="ECO:0000259" key="2">
    <source>
        <dbReference type="PROSITE" id="PS51831"/>
    </source>
</evidence>
<dbReference type="AlphaFoldDB" id="A0A1X0Y856"/>
<dbReference type="OrthoDB" id="5428414at2"/>
<dbReference type="Pfam" id="PF01966">
    <property type="entry name" value="HD"/>
    <property type="match status" value="1"/>
</dbReference>
<dbReference type="RefSeq" id="WP_085009986.1">
    <property type="nucleotide sequence ID" value="NZ_NAAD01000006.1"/>
</dbReference>
<dbReference type="STRING" id="1969733.B5V00_06660"/>
<sequence length="483" mass="53190">MLSDLILLIGGGACLVLILYAAAQLLPQRSRGKKGERRLLGEIAWLWTGKGDVVDFREIARIWRITPEVRNEPQPPPEYAREEIRQFHARWLTLPTVQGEKRQVIEGILSILDSQGNCPSVVQRNKNEAEAKYDKDVFALLAKVPLWQHSLAVAGHLAGGMKQAVMVPDALIAGLGHDLGKIPAYQDTLYRTGDHPILSIIALNRIPGFESMSNMDDISQAIRQHHQLAPENPLGTALKQADQKARLEEISRLSPAGQIRLEEEAGEEKPGEEAAPEVPPVLISKAKTPKKEQPSKSAADSEKTEEELTGSQAAGGQAEEHTPSPSTRDGDFLQDFDLETILDALKKRINRIEKGRWSIISTPEGHVLCQPDALWQEIKKAGRKAPELQLGDADEGTKRKYLGRIVERMSQELNAINTSLVAEGYHTAQCLIVMGSGKAFRVPLIPFRAEAFKALPSQLEALKGPGIRKMVQKVKLPNQESGA</sequence>
<accession>A0A1X0Y856</accession>
<evidence type="ECO:0000313" key="4">
    <source>
        <dbReference type="Proteomes" id="UP000193136"/>
    </source>
</evidence>
<feature type="domain" description="HD" evidence="2">
    <location>
        <begin position="146"/>
        <end position="247"/>
    </location>
</feature>
<dbReference type="InterPro" id="IPR003607">
    <property type="entry name" value="HD/PDEase_dom"/>
</dbReference>
<comment type="caution">
    <text evidence="3">The sequence shown here is derived from an EMBL/GenBank/DDBJ whole genome shotgun (WGS) entry which is preliminary data.</text>
</comment>
<dbReference type="CDD" id="cd00077">
    <property type="entry name" value="HDc"/>
    <property type="match status" value="1"/>
</dbReference>
<dbReference type="PROSITE" id="PS51831">
    <property type="entry name" value="HD"/>
    <property type="match status" value="1"/>
</dbReference>
<feature type="compositionally biased region" description="Basic and acidic residues" evidence="1">
    <location>
        <begin position="260"/>
        <end position="272"/>
    </location>
</feature>
<reference evidence="3 4" key="1">
    <citation type="submission" date="2017-03" db="EMBL/GenBank/DDBJ databases">
        <title>Genome sequence of Geothermobacter sp. EPR-M, Deep-Sea Iron Reducer.</title>
        <authorList>
            <person name="Tully B."/>
            <person name="Savalia P."/>
            <person name="Abuyen K."/>
            <person name="Baughan C."/>
            <person name="Romero E."/>
            <person name="Ronkowski C."/>
            <person name="Torres B."/>
            <person name="Tremblay J."/>
            <person name="Trujillo A."/>
            <person name="Tyler M."/>
            <person name="Perez-Rodriguez I."/>
            <person name="Amend J."/>
        </authorList>
    </citation>
    <scope>NUCLEOTIDE SEQUENCE [LARGE SCALE GENOMIC DNA]</scope>
    <source>
        <strain evidence="3 4">EPR-M</strain>
    </source>
</reference>